<evidence type="ECO:0000313" key="1">
    <source>
        <dbReference type="EMBL" id="KIO19363.1"/>
    </source>
</evidence>
<dbReference type="OrthoDB" id="6613063at2759"/>
<name>A0A0C3KD73_9AGAM</name>
<protein>
    <submittedName>
        <fullName evidence="1">Uncharacterized protein</fullName>
    </submittedName>
</protein>
<accession>A0A0C3KD73</accession>
<organism evidence="1 2">
    <name type="scientific">Tulasnella calospora MUT 4182</name>
    <dbReference type="NCBI Taxonomy" id="1051891"/>
    <lineage>
        <taxon>Eukaryota</taxon>
        <taxon>Fungi</taxon>
        <taxon>Dikarya</taxon>
        <taxon>Basidiomycota</taxon>
        <taxon>Agaricomycotina</taxon>
        <taxon>Agaricomycetes</taxon>
        <taxon>Cantharellales</taxon>
        <taxon>Tulasnellaceae</taxon>
        <taxon>Tulasnella</taxon>
    </lineage>
</organism>
<feature type="non-terminal residue" evidence="1">
    <location>
        <position position="438"/>
    </location>
</feature>
<keyword evidence="2" id="KW-1185">Reference proteome</keyword>
<dbReference type="EMBL" id="KN823226">
    <property type="protein sequence ID" value="KIO19363.1"/>
    <property type="molecule type" value="Genomic_DNA"/>
</dbReference>
<sequence>MHLLEGSIKNYIELFCNAFKSLGEGVESFIIVDSIWKEIGALTVKANATIPASFGRRIPNIAEDRTYMTAEGYMVWATMYAPILLRGRFRHERYYLHWIKFVSIIERCVQFSSTALERQQLRADIHQWYTEYERIFYQYNADRLPTCVIVFHAWIHLVDLIEKSGPLWAYWSWAMERYCGLLSRAVSSRKHPYSSLNRRILEIQTLNSIRNMYDLDDRLPIYTPMYTSEPPPSYHDPARYPELTLLHPQSTISFERHGLLDLRRRIAVHLATRYKVDIATAIQAIVPSVIQWGKVRIEDSDVVYSSLGYSRKEDNRRDATFIQYELLVDIHARRRAVEPEFEPRTFFGRLDRVFICEVQPNDAMGITEPIPLLLMDVKTCNVAQDRFGFYEYTTYGPSEVVDGTALRALVGRIMDRGKWVFVRRTGVIEHEEFDDDDD</sequence>
<proteinExistence type="predicted"/>
<dbReference type="HOGENOM" id="CLU_032165_0_0_1"/>
<dbReference type="PANTHER" id="PTHR46579">
    <property type="entry name" value="F5/8 TYPE C DOMAIN-CONTAINING PROTEIN-RELATED"/>
    <property type="match status" value="1"/>
</dbReference>
<dbReference type="STRING" id="1051891.A0A0C3KD73"/>
<dbReference type="AlphaFoldDB" id="A0A0C3KD73"/>
<reference evidence="2" key="2">
    <citation type="submission" date="2015-01" db="EMBL/GenBank/DDBJ databases">
        <title>Evolutionary Origins and Diversification of the Mycorrhizal Mutualists.</title>
        <authorList>
            <consortium name="DOE Joint Genome Institute"/>
            <consortium name="Mycorrhizal Genomics Consortium"/>
            <person name="Kohler A."/>
            <person name="Kuo A."/>
            <person name="Nagy L.G."/>
            <person name="Floudas D."/>
            <person name="Copeland A."/>
            <person name="Barry K.W."/>
            <person name="Cichocki N."/>
            <person name="Veneault-Fourrey C."/>
            <person name="LaButti K."/>
            <person name="Lindquist E.A."/>
            <person name="Lipzen A."/>
            <person name="Lundell T."/>
            <person name="Morin E."/>
            <person name="Murat C."/>
            <person name="Riley R."/>
            <person name="Ohm R."/>
            <person name="Sun H."/>
            <person name="Tunlid A."/>
            <person name="Henrissat B."/>
            <person name="Grigoriev I.V."/>
            <person name="Hibbett D.S."/>
            <person name="Martin F."/>
        </authorList>
    </citation>
    <scope>NUCLEOTIDE SEQUENCE [LARGE SCALE GENOMIC DNA]</scope>
    <source>
        <strain evidence="2">MUT 4182</strain>
    </source>
</reference>
<gene>
    <name evidence="1" type="ORF">M407DRAFT_47162</name>
</gene>
<dbReference type="PANTHER" id="PTHR46579:SF1">
    <property type="entry name" value="F5_8 TYPE C DOMAIN-CONTAINING PROTEIN"/>
    <property type="match status" value="1"/>
</dbReference>
<dbReference type="Proteomes" id="UP000054248">
    <property type="component" value="Unassembled WGS sequence"/>
</dbReference>
<evidence type="ECO:0000313" key="2">
    <source>
        <dbReference type="Proteomes" id="UP000054248"/>
    </source>
</evidence>
<reference evidence="1 2" key="1">
    <citation type="submission" date="2014-04" db="EMBL/GenBank/DDBJ databases">
        <authorList>
            <consortium name="DOE Joint Genome Institute"/>
            <person name="Kuo A."/>
            <person name="Girlanda M."/>
            <person name="Perotto S."/>
            <person name="Kohler A."/>
            <person name="Nagy L.G."/>
            <person name="Floudas D."/>
            <person name="Copeland A."/>
            <person name="Barry K.W."/>
            <person name="Cichocki N."/>
            <person name="Veneault-Fourrey C."/>
            <person name="LaButti K."/>
            <person name="Lindquist E.A."/>
            <person name="Lipzen A."/>
            <person name="Lundell T."/>
            <person name="Morin E."/>
            <person name="Murat C."/>
            <person name="Sun H."/>
            <person name="Tunlid A."/>
            <person name="Henrissat B."/>
            <person name="Grigoriev I.V."/>
            <person name="Hibbett D.S."/>
            <person name="Martin F."/>
            <person name="Nordberg H.P."/>
            <person name="Cantor M.N."/>
            <person name="Hua S.X."/>
        </authorList>
    </citation>
    <scope>NUCLEOTIDE SEQUENCE [LARGE SCALE GENOMIC DNA]</scope>
    <source>
        <strain evidence="1 2">MUT 4182</strain>
    </source>
</reference>